<evidence type="ECO:0000313" key="1">
    <source>
        <dbReference type="EMBL" id="KAL0484628.1"/>
    </source>
</evidence>
<evidence type="ECO:0000313" key="2">
    <source>
        <dbReference type="Proteomes" id="UP001431209"/>
    </source>
</evidence>
<gene>
    <name evidence="1" type="ORF">AKO1_003452</name>
</gene>
<keyword evidence="2" id="KW-1185">Reference proteome</keyword>
<reference evidence="1 2" key="1">
    <citation type="submission" date="2024-03" db="EMBL/GenBank/DDBJ databases">
        <title>The Acrasis kona genome and developmental transcriptomes reveal deep origins of eukaryotic multicellular pathways.</title>
        <authorList>
            <person name="Sheikh S."/>
            <person name="Fu C.-J."/>
            <person name="Brown M.W."/>
            <person name="Baldauf S.L."/>
        </authorList>
    </citation>
    <scope>NUCLEOTIDE SEQUENCE [LARGE SCALE GENOMIC DNA]</scope>
    <source>
        <strain evidence="1 2">ATCC MYA-3509</strain>
    </source>
</reference>
<sequence>MTAHDEQTVTVSREAYNICRNSMNRIGCGMSDIQEEIARLSKSDNPYDEELLHTIQSLIRRIKDQDEKIKYYSSENNRIKNVISSIQRPQDVPILTVTAPTADDNYSRLTTKKILSTCKFTPQKPDSEQIGALKRHPLHINTNNRERRFTCCSTPLPKSSLYERTLVRRAHSVCSPLGSEFSY</sequence>
<protein>
    <submittedName>
        <fullName evidence="1">R1AB</fullName>
    </submittedName>
</protein>
<dbReference type="AlphaFoldDB" id="A0AAW2Z6R9"/>
<proteinExistence type="predicted"/>
<accession>A0AAW2Z6R9</accession>
<comment type="caution">
    <text evidence="1">The sequence shown here is derived from an EMBL/GenBank/DDBJ whole genome shotgun (WGS) entry which is preliminary data.</text>
</comment>
<dbReference type="Proteomes" id="UP001431209">
    <property type="component" value="Unassembled WGS sequence"/>
</dbReference>
<organism evidence="1 2">
    <name type="scientific">Acrasis kona</name>
    <dbReference type="NCBI Taxonomy" id="1008807"/>
    <lineage>
        <taxon>Eukaryota</taxon>
        <taxon>Discoba</taxon>
        <taxon>Heterolobosea</taxon>
        <taxon>Tetramitia</taxon>
        <taxon>Eutetramitia</taxon>
        <taxon>Acrasidae</taxon>
        <taxon>Acrasis</taxon>
    </lineage>
</organism>
<dbReference type="EMBL" id="JAOPGA020001056">
    <property type="protein sequence ID" value="KAL0484628.1"/>
    <property type="molecule type" value="Genomic_DNA"/>
</dbReference>
<name>A0AAW2Z6R9_9EUKA</name>